<proteinExistence type="predicted"/>
<gene>
    <name evidence="1" type="ORF">GCM10011322_10380</name>
</gene>
<evidence type="ECO:0000313" key="2">
    <source>
        <dbReference type="Proteomes" id="UP000600449"/>
    </source>
</evidence>
<name>A0A917V2P7_9HYPH</name>
<dbReference type="EMBL" id="BMMF01000003">
    <property type="protein sequence ID" value="GGK25787.1"/>
    <property type="molecule type" value="Genomic_DNA"/>
</dbReference>
<keyword evidence="2" id="KW-1185">Reference proteome</keyword>
<protein>
    <submittedName>
        <fullName evidence="1">Uncharacterized protein</fullName>
    </submittedName>
</protein>
<accession>A0A917V2P7</accession>
<dbReference type="Proteomes" id="UP000600449">
    <property type="component" value="Unassembled WGS sequence"/>
</dbReference>
<dbReference type="AlphaFoldDB" id="A0A917V2P7"/>
<reference evidence="1 2" key="1">
    <citation type="journal article" date="2014" name="Int. J. Syst. Evol. Microbiol.">
        <title>Complete genome sequence of Corynebacterium casei LMG S-19264T (=DSM 44701T), isolated from a smear-ripened cheese.</title>
        <authorList>
            <consortium name="US DOE Joint Genome Institute (JGI-PGF)"/>
            <person name="Walter F."/>
            <person name="Albersmeier A."/>
            <person name="Kalinowski J."/>
            <person name="Ruckert C."/>
        </authorList>
    </citation>
    <scope>NUCLEOTIDE SEQUENCE [LARGE SCALE GENOMIC DNA]</scope>
    <source>
        <strain evidence="1 2">CGMCC 1.9161</strain>
    </source>
</reference>
<organism evidence="1 2">
    <name type="scientific">Salinarimonas ramus</name>
    <dbReference type="NCBI Taxonomy" id="690164"/>
    <lineage>
        <taxon>Bacteria</taxon>
        <taxon>Pseudomonadati</taxon>
        <taxon>Pseudomonadota</taxon>
        <taxon>Alphaproteobacteria</taxon>
        <taxon>Hyphomicrobiales</taxon>
        <taxon>Salinarimonadaceae</taxon>
        <taxon>Salinarimonas</taxon>
    </lineage>
</organism>
<comment type="caution">
    <text evidence="1">The sequence shown here is derived from an EMBL/GenBank/DDBJ whole genome shotgun (WGS) entry which is preliminary data.</text>
</comment>
<evidence type="ECO:0000313" key="1">
    <source>
        <dbReference type="EMBL" id="GGK25787.1"/>
    </source>
</evidence>
<sequence length="98" mass="10289">MREAAQELVAAVFEDDRLRHHGAERGHALPEPAGDAAAVEREIGAAGAFRHENISCTKRAGAQALSAAPCANAKRRVTRHAYPETGLVGRPPVAIAAT</sequence>